<gene>
    <name evidence="11" type="ORF">P174DRAFT_447037</name>
</gene>
<evidence type="ECO:0000256" key="1">
    <source>
        <dbReference type="ARBA" id="ARBA00004123"/>
    </source>
</evidence>
<feature type="region of interest" description="Disordered" evidence="7">
    <location>
        <begin position="333"/>
        <end position="377"/>
    </location>
</feature>
<sequence length="950" mass="106459">MRRAPRGRSARGRVSGGQPKAHEEEDEIPEVYQKMLAEAELRNPDVSEADRPIKRRKVGAQRATTSNDVSVPQVPLSMEDQGQASRQVQTVYDEPTSEESDMEWEEVDLQQAPAQSTQIAPVTGVDNEPLQITLDSHEGKRRKVVSRAKPLTAVEKKLRLDIHKVHVLCLLRHVQIRNLWCNDDELQSFLKKMLPKQVIAMLNPPEDKPQYSRSTTFVEGLNQASDAFSRRFRVTRPGLKRAHWVDDPEKLKQKVESIMFDAEVFLSKEDFCKQARTMQGSRDFGAQLFCALLRSAAVEARLVCSLQPLPFSGTTKSMTPNKRDSQYIVISSDDHETSPDDQQMSGLSPTPASRSRRLGRPQFTPARSQKTSIPDRGFTARASPYPVFWVEAFNEAVQKWFEPPFSDPSNCMSYVVGFEEDASARDVTKRYAKAFNAKTRKMRVESTKDGERWWARTIRFYEKPFLEDRDEVEISELTAKTAAEPMPRNVQDFKDHPIYAIERQLRRNEVVFPKRVIGQVSLGKSGSKDQVLVPVYRRSDVHVVRSADKWYRLGRDIKIGEQPLKRIRVNRSKDVGFSEDEHDNKSGTEVPLYAYFQTEVYTPPPVVQGKVPKNTYGNLDVYVPSMVPPGGVHIKHPQAAHAARVLGIDYADAVTGFDFKGRHGTAVFQGVVVASECQEALEEVLDHLEDERRQAESEEKSRETLRLWKHFLLKLRIAERVKSYAIEGEESAVESSENHDDPEESGGGFIPEPEQGMADGVFSTYQRSTGQEPRGHTYNEASTNIEALGNEALGGGLKSDESASHIEAISANPSEMDIPKASRRPRYSLIVVPNKKSNRNENDTSQRQPQRPPKQAPEIVELAPAAQAESVKSSGETRPAGSSEAPIMVDSSTTGGSKSTSVEVLSRAASQTQSRTPTPEEMDETSGVDDNGSLLSHDPEDEDAIPEWLV</sequence>
<dbReference type="PANTHER" id="PTHR12135:SF0">
    <property type="entry name" value="DNA REPAIR PROTEIN COMPLEMENTING XP-C CELLS"/>
    <property type="match status" value="1"/>
</dbReference>
<dbReference type="InterPro" id="IPR018325">
    <property type="entry name" value="Rad4/PNGase_transGLS-fold"/>
</dbReference>
<feature type="domain" description="Rad4 beta-hairpin" evidence="10">
    <location>
        <begin position="611"/>
        <end position="685"/>
    </location>
</feature>
<keyword evidence="3" id="KW-0227">DNA damage</keyword>
<dbReference type="InterPro" id="IPR042488">
    <property type="entry name" value="Rad4_BHD3_sf"/>
</dbReference>
<dbReference type="InterPro" id="IPR018326">
    <property type="entry name" value="Rad4_beta-hairpin_dom1"/>
</dbReference>
<evidence type="ECO:0000256" key="3">
    <source>
        <dbReference type="ARBA" id="ARBA00022763"/>
    </source>
</evidence>
<dbReference type="Proteomes" id="UP000234474">
    <property type="component" value="Unassembled WGS sequence"/>
</dbReference>
<dbReference type="STRING" id="1392255.A0A2I1CL99"/>
<dbReference type="InterPro" id="IPR018327">
    <property type="entry name" value="BHD_2"/>
</dbReference>
<dbReference type="SMART" id="SM01032">
    <property type="entry name" value="BHD_3"/>
    <property type="match status" value="1"/>
</dbReference>
<feature type="region of interest" description="Disordered" evidence="7">
    <location>
        <begin position="810"/>
        <end position="950"/>
    </location>
</feature>
<evidence type="ECO:0000256" key="4">
    <source>
        <dbReference type="ARBA" id="ARBA00023204"/>
    </source>
</evidence>
<accession>A0A2I1CL99</accession>
<dbReference type="FunFam" id="2.20.20.110:FF:000003">
    <property type="entry name" value="Putative DNA repair protein Rad4"/>
    <property type="match status" value="1"/>
</dbReference>
<dbReference type="Gene3D" id="3.30.70.2460">
    <property type="entry name" value="Rad4, beta-hairpin domain BHD3"/>
    <property type="match status" value="1"/>
</dbReference>
<feature type="domain" description="Rad4 beta-hairpin" evidence="8">
    <location>
        <begin position="482"/>
        <end position="542"/>
    </location>
</feature>
<evidence type="ECO:0000259" key="9">
    <source>
        <dbReference type="SMART" id="SM01031"/>
    </source>
</evidence>
<feature type="compositionally biased region" description="Acidic residues" evidence="7">
    <location>
        <begin position="939"/>
        <end position="950"/>
    </location>
</feature>
<feature type="compositionally biased region" description="Low complexity" evidence="7">
    <location>
        <begin position="891"/>
        <end position="901"/>
    </location>
</feature>
<comment type="similarity">
    <text evidence="2">Belongs to the XPC family.</text>
</comment>
<name>A0A2I1CL99_ASPN1</name>
<feature type="compositionally biased region" description="Polar residues" evidence="7">
    <location>
        <begin position="908"/>
        <end position="917"/>
    </location>
</feature>
<dbReference type="Gene3D" id="2.20.20.110">
    <property type="entry name" value="Rad4, beta-hairpin domain BHD1"/>
    <property type="match status" value="1"/>
</dbReference>
<evidence type="ECO:0000256" key="6">
    <source>
        <dbReference type="SAM" id="Coils"/>
    </source>
</evidence>
<evidence type="ECO:0000259" key="8">
    <source>
        <dbReference type="SMART" id="SM01030"/>
    </source>
</evidence>
<keyword evidence="5" id="KW-0539">Nucleus</keyword>
<evidence type="ECO:0000256" key="7">
    <source>
        <dbReference type="SAM" id="MobiDB-lite"/>
    </source>
</evidence>
<keyword evidence="12" id="KW-1185">Reference proteome</keyword>
<dbReference type="GO" id="GO:0071942">
    <property type="term" value="C:XPC complex"/>
    <property type="evidence" value="ECO:0007669"/>
    <property type="project" value="TreeGrafter"/>
</dbReference>
<dbReference type="InterPro" id="IPR004583">
    <property type="entry name" value="DNA_repair_Rad4"/>
</dbReference>
<reference evidence="12" key="1">
    <citation type="journal article" date="2018" name="Proc. Natl. Acad. Sci. U.S.A.">
        <title>Linking secondary metabolites to gene clusters through genome sequencing of six diverse Aspergillus species.</title>
        <authorList>
            <person name="Kaerboelling I."/>
            <person name="Vesth T.C."/>
            <person name="Frisvad J.C."/>
            <person name="Nybo J.L."/>
            <person name="Theobald S."/>
            <person name="Kuo A."/>
            <person name="Bowyer P."/>
            <person name="Matsuda Y."/>
            <person name="Mondo S."/>
            <person name="Lyhne E.K."/>
            <person name="Kogle M.E."/>
            <person name="Clum A."/>
            <person name="Lipzen A."/>
            <person name="Salamov A."/>
            <person name="Ngan C.Y."/>
            <person name="Daum C."/>
            <person name="Chiniquy J."/>
            <person name="Barry K."/>
            <person name="LaButti K."/>
            <person name="Haridas S."/>
            <person name="Simmons B.A."/>
            <person name="Magnuson J.K."/>
            <person name="Mortensen U.H."/>
            <person name="Larsen T.O."/>
            <person name="Grigoriev I.V."/>
            <person name="Baker S.E."/>
            <person name="Andersen M.R."/>
        </authorList>
    </citation>
    <scope>NUCLEOTIDE SEQUENCE [LARGE SCALE GENOMIC DNA]</scope>
    <source>
        <strain evidence="12">IBT 16806</strain>
    </source>
</reference>
<dbReference type="GO" id="GO:0000111">
    <property type="term" value="C:nucleotide-excision repair factor 2 complex"/>
    <property type="evidence" value="ECO:0007669"/>
    <property type="project" value="TreeGrafter"/>
</dbReference>
<dbReference type="GO" id="GO:0005737">
    <property type="term" value="C:cytoplasm"/>
    <property type="evidence" value="ECO:0007669"/>
    <property type="project" value="TreeGrafter"/>
</dbReference>
<evidence type="ECO:0000313" key="11">
    <source>
        <dbReference type="EMBL" id="PKX98409.1"/>
    </source>
</evidence>
<feature type="region of interest" description="Disordered" evidence="7">
    <location>
        <begin position="728"/>
        <end position="757"/>
    </location>
</feature>
<dbReference type="Gene3D" id="3.90.260.10">
    <property type="entry name" value="Transglutaminase-like"/>
    <property type="match status" value="1"/>
</dbReference>
<dbReference type="OrthoDB" id="300780at2759"/>
<feature type="region of interest" description="Disordered" evidence="7">
    <location>
        <begin position="1"/>
        <end position="69"/>
    </location>
</feature>
<dbReference type="PANTHER" id="PTHR12135">
    <property type="entry name" value="DNA REPAIR PROTEIN XP-C / RAD4"/>
    <property type="match status" value="1"/>
</dbReference>
<dbReference type="InterPro" id="IPR018328">
    <property type="entry name" value="Rad4_beta-hairpin_dom3"/>
</dbReference>
<dbReference type="GO" id="GO:0006289">
    <property type="term" value="P:nucleotide-excision repair"/>
    <property type="evidence" value="ECO:0007669"/>
    <property type="project" value="InterPro"/>
</dbReference>
<dbReference type="SMART" id="SM01031">
    <property type="entry name" value="BHD_2"/>
    <property type="match status" value="1"/>
</dbReference>
<dbReference type="Pfam" id="PF10404">
    <property type="entry name" value="BHD_2"/>
    <property type="match status" value="1"/>
</dbReference>
<dbReference type="SUPFAM" id="SSF54001">
    <property type="entry name" value="Cysteine proteinases"/>
    <property type="match status" value="1"/>
</dbReference>
<dbReference type="EMBL" id="MSZS01000001">
    <property type="protein sequence ID" value="PKX98409.1"/>
    <property type="molecule type" value="Genomic_DNA"/>
</dbReference>
<organism evidence="11 12">
    <name type="scientific">Aspergillus novofumigatus (strain IBT 16806)</name>
    <dbReference type="NCBI Taxonomy" id="1392255"/>
    <lineage>
        <taxon>Eukaryota</taxon>
        <taxon>Fungi</taxon>
        <taxon>Dikarya</taxon>
        <taxon>Ascomycota</taxon>
        <taxon>Pezizomycotina</taxon>
        <taxon>Eurotiomycetes</taxon>
        <taxon>Eurotiomycetidae</taxon>
        <taxon>Eurotiales</taxon>
        <taxon>Aspergillaceae</taxon>
        <taxon>Aspergillus</taxon>
        <taxon>Aspergillus subgen. Fumigati</taxon>
    </lineage>
</organism>
<dbReference type="Pfam" id="PF03835">
    <property type="entry name" value="Rad4"/>
    <property type="match status" value="1"/>
</dbReference>
<dbReference type="GeneID" id="36535963"/>
<feature type="domain" description="Rad4 beta-hairpin" evidence="9">
    <location>
        <begin position="544"/>
        <end position="604"/>
    </location>
</feature>
<evidence type="ECO:0000313" key="12">
    <source>
        <dbReference type="Proteomes" id="UP000234474"/>
    </source>
</evidence>
<dbReference type="InterPro" id="IPR036985">
    <property type="entry name" value="Transglutaminase-like_sf"/>
</dbReference>
<dbReference type="InterPro" id="IPR038765">
    <property type="entry name" value="Papain-like_cys_pep_sf"/>
</dbReference>
<proteinExistence type="inferred from homology"/>
<dbReference type="GO" id="GO:0006298">
    <property type="term" value="P:mismatch repair"/>
    <property type="evidence" value="ECO:0007669"/>
    <property type="project" value="TreeGrafter"/>
</dbReference>
<dbReference type="GO" id="GO:0003697">
    <property type="term" value="F:single-stranded DNA binding"/>
    <property type="evidence" value="ECO:0007669"/>
    <property type="project" value="TreeGrafter"/>
</dbReference>
<feature type="compositionally biased region" description="Basic and acidic residues" evidence="7">
    <location>
        <begin position="37"/>
        <end position="52"/>
    </location>
</feature>
<dbReference type="OMA" id="IPEWLMS"/>
<dbReference type="SMART" id="SM01030">
    <property type="entry name" value="BHD_1"/>
    <property type="match status" value="1"/>
</dbReference>
<feature type="compositionally biased region" description="Basic residues" evidence="7">
    <location>
        <begin position="1"/>
        <end position="11"/>
    </location>
</feature>
<dbReference type="GO" id="GO:0003684">
    <property type="term" value="F:damaged DNA binding"/>
    <property type="evidence" value="ECO:0007669"/>
    <property type="project" value="InterPro"/>
</dbReference>
<dbReference type="FunFam" id="3.30.70.2460:FF:000001">
    <property type="entry name" value="DNA repair protein Rad4 family"/>
    <property type="match status" value="1"/>
</dbReference>
<comment type="caution">
    <text evidence="11">The sequence shown here is derived from an EMBL/GenBank/DDBJ whole genome shotgun (WGS) entry which is preliminary data.</text>
</comment>
<dbReference type="FunFam" id="3.30.60.290:FF:000001">
    <property type="entry name" value="DNA repair protein Rad4, putative"/>
    <property type="match status" value="1"/>
</dbReference>
<protein>
    <submittedName>
        <fullName evidence="11">Putative DNA repair protein Rad4</fullName>
    </submittedName>
</protein>
<comment type="subcellular location">
    <subcellularLocation>
        <location evidence="1">Nucleus</location>
    </subcellularLocation>
</comment>
<keyword evidence="6" id="KW-0175">Coiled coil</keyword>
<dbReference type="VEuPathDB" id="FungiDB:P174DRAFT_447037"/>
<dbReference type="RefSeq" id="XP_024687004.1">
    <property type="nucleotide sequence ID" value="XM_024828637.1"/>
</dbReference>
<dbReference type="Pfam" id="PF10405">
    <property type="entry name" value="BHD_3"/>
    <property type="match status" value="1"/>
</dbReference>
<keyword evidence="4" id="KW-0234">DNA repair</keyword>
<feature type="compositionally biased region" description="Polar residues" evidence="7">
    <location>
        <begin position="340"/>
        <end position="353"/>
    </location>
</feature>
<dbReference type="AlphaFoldDB" id="A0A2I1CL99"/>
<evidence type="ECO:0000256" key="5">
    <source>
        <dbReference type="ARBA" id="ARBA00023242"/>
    </source>
</evidence>
<feature type="coiled-coil region" evidence="6">
    <location>
        <begin position="674"/>
        <end position="705"/>
    </location>
</feature>
<evidence type="ECO:0000259" key="10">
    <source>
        <dbReference type="SMART" id="SM01032"/>
    </source>
</evidence>
<dbReference type="Gene3D" id="3.30.60.290">
    <property type="entry name" value="Rad4, beta-hairpin domain BHD2"/>
    <property type="match status" value="1"/>
</dbReference>
<dbReference type="Pfam" id="PF10403">
    <property type="entry name" value="BHD_1"/>
    <property type="match status" value="1"/>
</dbReference>
<evidence type="ECO:0000256" key="2">
    <source>
        <dbReference type="ARBA" id="ARBA00009525"/>
    </source>
</evidence>